<gene>
    <name evidence="1" type="ORF">NCTC11165_01494</name>
</gene>
<name>A0A2X1CBR1_BREDI</name>
<dbReference type="EMBL" id="UAQM01000011">
    <property type="protein sequence ID" value="SPU44096.1"/>
    <property type="molecule type" value="Genomic_DNA"/>
</dbReference>
<accession>A0A2X1CBR1</accession>
<organism evidence="1 2">
    <name type="scientific">Brevundimonas diminuta</name>
    <name type="common">Pseudomonas diminuta</name>
    <dbReference type="NCBI Taxonomy" id="293"/>
    <lineage>
        <taxon>Bacteria</taxon>
        <taxon>Pseudomonadati</taxon>
        <taxon>Pseudomonadota</taxon>
        <taxon>Alphaproteobacteria</taxon>
        <taxon>Caulobacterales</taxon>
        <taxon>Caulobacteraceae</taxon>
        <taxon>Brevundimonas</taxon>
    </lineage>
</organism>
<dbReference type="CDD" id="cd02440">
    <property type="entry name" value="AdoMet_MTases"/>
    <property type="match status" value="1"/>
</dbReference>
<dbReference type="Gene3D" id="3.40.50.150">
    <property type="entry name" value="Vaccinia Virus protein VP39"/>
    <property type="match status" value="1"/>
</dbReference>
<dbReference type="AlphaFoldDB" id="A0A2X1CBR1"/>
<evidence type="ECO:0000313" key="1">
    <source>
        <dbReference type="EMBL" id="SPU44096.1"/>
    </source>
</evidence>
<protein>
    <submittedName>
        <fullName evidence="1">Uncharacterized protein</fullName>
    </submittedName>
</protein>
<dbReference type="InterPro" id="IPR029063">
    <property type="entry name" value="SAM-dependent_MTases_sf"/>
</dbReference>
<sequence length="341" mass="39077">MLYEILLAQPFKSLIKSIRRSQLLFERLKKIPGQLEALRRALEDHRREMRLLHGLQTLPERQLWEGKPPQIPGEPHAHAFPYSTVCRQDSFETPWFSYWAKRLDESLRYHRKLWEFVFICQALWERGAVRSGARGLGFGVGSEPLGAYFASEGCRITATDMAVERAEKMGWILTNEHAAGKAALRKPAVCPDDLFDANVEFRTCDMNDVSQDLTGYDFCWSACAFEHLGSLEKGLAFVERSIQCLKPGGWAVHTSEYNYGSNVETIDHADTVLYRRQDLEAFVRRLEDQGHRVAPLDLQMGTGLVEQYVDVMPYRDQPHLRMSLWGHPTTSFGLIIQRGES</sequence>
<evidence type="ECO:0000313" key="2">
    <source>
        <dbReference type="Proteomes" id="UP000250358"/>
    </source>
</evidence>
<proteinExistence type="predicted"/>
<dbReference type="SUPFAM" id="SSF53335">
    <property type="entry name" value="S-adenosyl-L-methionine-dependent methyltransferases"/>
    <property type="match status" value="1"/>
</dbReference>
<dbReference type="Proteomes" id="UP000250358">
    <property type="component" value="Unassembled WGS sequence"/>
</dbReference>
<reference evidence="1 2" key="1">
    <citation type="submission" date="2018-06" db="EMBL/GenBank/DDBJ databases">
        <authorList>
            <consortium name="Pathogen Informatics"/>
            <person name="Doyle S."/>
        </authorList>
    </citation>
    <scope>NUCLEOTIDE SEQUENCE [LARGE SCALE GENOMIC DNA]</scope>
    <source>
        <strain evidence="1 2">NCTC11165</strain>
    </source>
</reference>